<gene>
    <name evidence="3" type="ORF">BO222_00955</name>
</gene>
<dbReference type="Gene3D" id="3.40.50.450">
    <property type="match status" value="1"/>
</dbReference>
<keyword evidence="4" id="KW-1185">Reference proteome</keyword>
<sequence length="195" mass="21476">MKVCVFGASSTQIDPVFKQAAFDLGKAIADKNWSLVFGAGASGIMGASADGAMSIQGEIIGIVPSFFKELHHALHEGCTEMIFTETMRERKGKMEDLADAFIICPGGIGTYEEFFEVYTLKQLQQLDKPICIFNVAGYYNPLIELLNKTVDLHFMSSSCLDLIMVSDSIDEMLAYIAGYVKGHTEVDFMLEAEEE</sequence>
<dbReference type="Pfam" id="PF03641">
    <property type="entry name" value="Lysine_decarbox"/>
    <property type="match status" value="1"/>
</dbReference>
<dbReference type="EMBL" id="MPJW01000034">
    <property type="protein sequence ID" value="OLU42845.1"/>
    <property type="molecule type" value="Genomic_DNA"/>
</dbReference>
<name>A0A1U7NIY8_9FIRM</name>
<evidence type="ECO:0000313" key="3">
    <source>
        <dbReference type="EMBL" id="OLU42845.1"/>
    </source>
</evidence>
<dbReference type="EC" id="3.2.2.n1" evidence="2"/>
<comment type="similarity">
    <text evidence="1 2">Belongs to the LOG family.</text>
</comment>
<dbReference type="Proteomes" id="UP000186341">
    <property type="component" value="Unassembled WGS sequence"/>
</dbReference>
<dbReference type="AlphaFoldDB" id="A0A1U7NIY8"/>
<dbReference type="GO" id="GO:0009691">
    <property type="term" value="P:cytokinin biosynthetic process"/>
    <property type="evidence" value="ECO:0007669"/>
    <property type="project" value="UniProtKB-UniRule"/>
</dbReference>
<comment type="caution">
    <text evidence="3">The sequence shown here is derived from an EMBL/GenBank/DDBJ whole genome shotgun (WGS) entry which is preliminary data.</text>
</comment>
<dbReference type="InterPro" id="IPR031100">
    <property type="entry name" value="LOG_fam"/>
</dbReference>
<organism evidence="3 4">
    <name type="scientific">Ileibacterium valens</name>
    <dbReference type="NCBI Taxonomy" id="1862668"/>
    <lineage>
        <taxon>Bacteria</taxon>
        <taxon>Bacillati</taxon>
        <taxon>Bacillota</taxon>
        <taxon>Erysipelotrichia</taxon>
        <taxon>Erysipelotrichales</taxon>
        <taxon>Erysipelotrichaceae</taxon>
        <taxon>Ileibacterium</taxon>
    </lineage>
</organism>
<evidence type="ECO:0000313" key="4">
    <source>
        <dbReference type="Proteomes" id="UP000186341"/>
    </source>
</evidence>
<keyword evidence="2" id="KW-0203">Cytokinin biosynthesis</keyword>
<dbReference type="GO" id="GO:0005829">
    <property type="term" value="C:cytosol"/>
    <property type="evidence" value="ECO:0007669"/>
    <property type="project" value="TreeGrafter"/>
</dbReference>
<reference evidence="3 4" key="1">
    <citation type="submission" date="2016-11" db="EMBL/GenBank/DDBJ databases">
        <title>Description of two novel members of the family Erysipelotrichaceae: Ileibacterium lipovorans gen. nov., sp. nov. and Dubosiella newyorkensis, gen. nov., sp. nov.</title>
        <authorList>
            <person name="Cox L.M."/>
            <person name="Sohn J."/>
            <person name="Tyrrell K.L."/>
            <person name="Citron D.M."/>
            <person name="Lawson P.A."/>
            <person name="Patel N.B."/>
            <person name="Iizumi T."/>
            <person name="Perez-Perez G.I."/>
            <person name="Goldstein E.J."/>
            <person name="Blaser M.J."/>
        </authorList>
    </citation>
    <scope>NUCLEOTIDE SEQUENCE [LARGE SCALE GENOMIC DNA]</scope>
    <source>
        <strain evidence="3 4">NYU-BL-A3</strain>
    </source>
</reference>
<dbReference type="InterPro" id="IPR005269">
    <property type="entry name" value="LOG"/>
</dbReference>
<dbReference type="NCBIfam" id="TIGR00730">
    <property type="entry name" value="Rossman fold protein, TIGR00730 family"/>
    <property type="match status" value="1"/>
</dbReference>
<dbReference type="OrthoDB" id="9801098at2"/>
<keyword evidence="2" id="KW-0378">Hydrolase</keyword>
<accession>A0A1U7NIY8</accession>
<proteinExistence type="inferred from homology"/>
<protein>
    <recommendedName>
        <fullName evidence="2">Cytokinin riboside 5'-monophosphate phosphoribohydrolase</fullName>
        <ecNumber evidence="2">3.2.2.n1</ecNumber>
    </recommendedName>
</protein>
<dbReference type="SUPFAM" id="SSF102405">
    <property type="entry name" value="MCP/YpsA-like"/>
    <property type="match status" value="1"/>
</dbReference>
<dbReference type="GO" id="GO:0016799">
    <property type="term" value="F:hydrolase activity, hydrolyzing N-glycosyl compounds"/>
    <property type="evidence" value="ECO:0007669"/>
    <property type="project" value="TreeGrafter"/>
</dbReference>
<evidence type="ECO:0000256" key="2">
    <source>
        <dbReference type="RuleBase" id="RU363015"/>
    </source>
</evidence>
<dbReference type="GeneID" id="82201815"/>
<dbReference type="RefSeq" id="WP_075817571.1">
    <property type="nucleotide sequence ID" value="NZ_CAJUTZ010000052.1"/>
</dbReference>
<dbReference type="PANTHER" id="PTHR31223:SF70">
    <property type="entry name" value="LOG FAMILY PROTEIN YJL055W"/>
    <property type="match status" value="1"/>
</dbReference>
<dbReference type="PANTHER" id="PTHR31223">
    <property type="entry name" value="LOG FAMILY PROTEIN YJL055W"/>
    <property type="match status" value="1"/>
</dbReference>
<evidence type="ECO:0000256" key="1">
    <source>
        <dbReference type="ARBA" id="ARBA00006763"/>
    </source>
</evidence>